<name>A0A077P0F9_XENBV</name>
<dbReference type="Proteomes" id="UP000028483">
    <property type="component" value="Unassembled WGS sequence"/>
</dbReference>
<gene>
    <name evidence="1" type="ORF">XBO1_770006</name>
</gene>
<reference evidence="1" key="1">
    <citation type="submission" date="2013-07" db="EMBL/GenBank/DDBJ databases">
        <title>Sub-species coevolution in mutualistic symbiosis.</title>
        <authorList>
            <person name="Murfin K."/>
            <person name="Klassen J."/>
            <person name="Lee M."/>
            <person name="Forst S."/>
            <person name="Stock P."/>
            <person name="Goodrich-Blair H."/>
        </authorList>
    </citation>
    <scope>NUCLEOTIDE SEQUENCE [LARGE SCALE GENOMIC DNA]</scope>
    <source>
        <strain evidence="1">Oregonense</strain>
    </source>
</reference>
<organism evidence="1">
    <name type="scientific">Xenorhabdus bovienii str. oregonense</name>
    <dbReference type="NCBI Taxonomy" id="1398202"/>
    <lineage>
        <taxon>Bacteria</taxon>
        <taxon>Pseudomonadati</taxon>
        <taxon>Pseudomonadota</taxon>
        <taxon>Gammaproteobacteria</taxon>
        <taxon>Enterobacterales</taxon>
        <taxon>Morganellaceae</taxon>
        <taxon>Xenorhabdus</taxon>
    </lineage>
</organism>
<dbReference type="AlphaFoldDB" id="A0A077P0F9"/>
<comment type="caution">
    <text evidence="1">The sequence shown here is derived from an EMBL/GenBank/DDBJ whole genome shotgun (WGS) entry which is preliminary data.</text>
</comment>
<proteinExistence type="predicted"/>
<sequence length="80" mass="9013">MSIPAIITQVNYATETPEESLYQAASNAKEYAFELMDEITPLINQMRVNHPKEAARFAGLIKELATMTDVTKNRAEKLIQ</sequence>
<protein>
    <submittedName>
        <fullName evidence="1">Uncharacterized protein</fullName>
    </submittedName>
</protein>
<dbReference type="EMBL" id="CBSX010000245">
    <property type="protein sequence ID" value="CDH07972.1"/>
    <property type="molecule type" value="Genomic_DNA"/>
</dbReference>
<evidence type="ECO:0000313" key="1">
    <source>
        <dbReference type="EMBL" id="CDH07972.1"/>
    </source>
</evidence>
<dbReference type="HOGENOM" id="CLU_2588916_0_0_6"/>
<dbReference type="RefSeq" id="WP_038253563.1">
    <property type="nucleotide sequence ID" value="NZ_CAWLUU010000068.1"/>
</dbReference>
<accession>A0A077P0F9</accession>